<dbReference type="InterPro" id="IPR038630">
    <property type="entry name" value="L24e/L24_sf"/>
</dbReference>
<keyword evidence="7" id="KW-1185">Reference proteome</keyword>
<evidence type="ECO:0000256" key="2">
    <source>
        <dbReference type="ARBA" id="ARBA00005647"/>
    </source>
</evidence>
<dbReference type="FunFam" id="2.30.170.20:FF:000001">
    <property type="entry name" value="probable ribosome biogenesis protein RLP24"/>
    <property type="match status" value="1"/>
</dbReference>
<evidence type="ECO:0000256" key="1">
    <source>
        <dbReference type="ARBA" id="ARBA00004123"/>
    </source>
</evidence>
<dbReference type="KEGG" id="eiv:EIN_223940"/>
<sequence length="181" mass="21920">MRIQKCYFCGGSIYPGHGMMFVRNDGCCFWFCRSKCHKSFKMKRNPRKFKWAQAYRMTTGREMTVDKTLDFEMKRNRPVRYNRELYAKTITAMKRIEQIRQRRRLTHYIERIRPGKQQEIRQKIKHINKNIDSLPLLKLRATKSSVPIYNQHLKRRAILKKANETQQKVTDKMETEEIDKV</sequence>
<evidence type="ECO:0000313" key="6">
    <source>
        <dbReference type="EMBL" id="ELP88171.1"/>
    </source>
</evidence>
<evidence type="ECO:0000313" key="7">
    <source>
        <dbReference type="Proteomes" id="UP000014680"/>
    </source>
</evidence>
<dbReference type="VEuPathDB" id="AmoebaDB:EIN_223940"/>
<dbReference type="PROSITE" id="PS01073">
    <property type="entry name" value="RIBOSOMAL_L24E"/>
    <property type="match status" value="1"/>
</dbReference>
<dbReference type="Proteomes" id="UP000014680">
    <property type="component" value="Unassembled WGS sequence"/>
</dbReference>
<dbReference type="PANTHER" id="PTHR10792:SF8">
    <property type="entry name" value="RIBOSOME BIOGENESIS PROTEIN RLP24-RELATED"/>
    <property type="match status" value="1"/>
</dbReference>
<dbReference type="GO" id="GO:0003735">
    <property type="term" value="F:structural constituent of ribosome"/>
    <property type="evidence" value="ECO:0007669"/>
    <property type="project" value="InterPro"/>
</dbReference>
<dbReference type="PANTHER" id="PTHR10792">
    <property type="entry name" value="60S RIBOSOMAL PROTEIN L24"/>
    <property type="match status" value="1"/>
</dbReference>
<feature type="domain" description="TRASH" evidence="5">
    <location>
        <begin position="6"/>
        <end position="44"/>
    </location>
</feature>
<dbReference type="InterPro" id="IPR055345">
    <property type="entry name" value="Ribosomal_eL24-rel_arc"/>
</dbReference>
<dbReference type="InterPro" id="IPR056366">
    <property type="entry name" value="Ribosomal_eL24"/>
</dbReference>
<dbReference type="GeneID" id="14887220"/>
<dbReference type="AlphaFoldDB" id="A0A0A1U272"/>
<reference evidence="6 7" key="1">
    <citation type="submission" date="2012-10" db="EMBL/GenBank/DDBJ databases">
        <authorList>
            <person name="Zafar N."/>
            <person name="Inman J."/>
            <person name="Hall N."/>
            <person name="Lorenzi H."/>
            <person name="Caler E."/>
        </authorList>
    </citation>
    <scope>NUCLEOTIDE SEQUENCE [LARGE SCALE GENOMIC DNA]</scope>
    <source>
        <strain evidence="6 7">IP1</strain>
    </source>
</reference>
<evidence type="ECO:0000259" key="5">
    <source>
        <dbReference type="SMART" id="SM00746"/>
    </source>
</evidence>
<accession>A0A0A1U272</accession>
<evidence type="ECO:0000256" key="3">
    <source>
        <dbReference type="ARBA" id="ARBA00022517"/>
    </source>
</evidence>
<keyword evidence="6" id="KW-0687">Ribonucleoprotein</keyword>
<dbReference type="Pfam" id="PF01246">
    <property type="entry name" value="Ribosomal_L24e"/>
    <property type="match status" value="1"/>
</dbReference>
<dbReference type="RefSeq" id="XP_004254942.1">
    <property type="nucleotide sequence ID" value="XM_004254894.1"/>
</dbReference>
<comment type="similarity">
    <text evidence="2">Belongs to the eukaryotic ribosomal protein eL24 family.</text>
</comment>
<protein>
    <submittedName>
        <fullName evidence="6">60S ribosomal protein L24, putative</fullName>
    </submittedName>
</protein>
<dbReference type="EMBL" id="KB206756">
    <property type="protein sequence ID" value="ELP88171.1"/>
    <property type="molecule type" value="Genomic_DNA"/>
</dbReference>
<dbReference type="InterPro" id="IPR000988">
    <property type="entry name" value="Ribosomal_eL24-rel_N"/>
</dbReference>
<proteinExistence type="inferred from homology"/>
<keyword evidence="6" id="KW-0689">Ribosomal protein</keyword>
<keyword evidence="3" id="KW-0690">Ribosome biogenesis</keyword>
<keyword evidence="4" id="KW-0539">Nucleus</keyword>
<organism evidence="6 7">
    <name type="scientific">Entamoeba invadens IP1</name>
    <dbReference type="NCBI Taxonomy" id="370355"/>
    <lineage>
        <taxon>Eukaryota</taxon>
        <taxon>Amoebozoa</taxon>
        <taxon>Evosea</taxon>
        <taxon>Archamoebae</taxon>
        <taxon>Mastigamoebida</taxon>
        <taxon>Entamoebidae</taxon>
        <taxon>Entamoeba</taxon>
    </lineage>
</organism>
<dbReference type="SMART" id="SM00746">
    <property type="entry name" value="TRASH"/>
    <property type="match status" value="1"/>
</dbReference>
<gene>
    <name evidence="6" type="ORF">EIN_223940</name>
</gene>
<dbReference type="OrthoDB" id="10262490at2759"/>
<dbReference type="OMA" id="IWPSCKE"/>
<dbReference type="SUPFAM" id="SSF57716">
    <property type="entry name" value="Glucocorticoid receptor-like (DNA-binding domain)"/>
    <property type="match status" value="1"/>
</dbReference>
<evidence type="ECO:0000256" key="4">
    <source>
        <dbReference type="ARBA" id="ARBA00023242"/>
    </source>
</evidence>
<dbReference type="GO" id="GO:0005840">
    <property type="term" value="C:ribosome"/>
    <property type="evidence" value="ECO:0007669"/>
    <property type="project" value="UniProtKB-KW"/>
</dbReference>
<dbReference type="GO" id="GO:0042273">
    <property type="term" value="P:ribosomal large subunit biogenesis"/>
    <property type="evidence" value="ECO:0007669"/>
    <property type="project" value="TreeGrafter"/>
</dbReference>
<dbReference type="HAMAP" id="MF_00773">
    <property type="entry name" value="Ribosomal_eL24"/>
    <property type="match status" value="1"/>
</dbReference>
<dbReference type="CDD" id="cd00472">
    <property type="entry name" value="Ribosomal_L24e_L24"/>
    <property type="match status" value="1"/>
</dbReference>
<dbReference type="InterPro" id="IPR023442">
    <property type="entry name" value="Ribosomal_eL24_CS"/>
</dbReference>
<dbReference type="Gene3D" id="2.30.170.20">
    <property type="entry name" value="Ribosomal protein L24e"/>
    <property type="match status" value="1"/>
</dbReference>
<dbReference type="GO" id="GO:0005730">
    <property type="term" value="C:nucleolus"/>
    <property type="evidence" value="ECO:0007669"/>
    <property type="project" value="TreeGrafter"/>
</dbReference>
<name>A0A0A1U272_ENTIV</name>
<comment type="subcellular location">
    <subcellularLocation>
        <location evidence="1">Nucleus</location>
    </subcellularLocation>
</comment>
<dbReference type="InterPro" id="IPR011017">
    <property type="entry name" value="TRASH_dom"/>
</dbReference>